<feature type="chain" id="PRO_5040836297" description="Hepcidin" evidence="1">
    <location>
        <begin position="20"/>
        <end position="110"/>
    </location>
</feature>
<accession>A0A9W4XQN8</accession>
<evidence type="ECO:0008006" key="4">
    <source>
        <dbReference type="Google" id="ProtNLM"/>
    </source>
</evidence>
<dbReference type="AlphaFoldDB" id="A0A9W4XQN8"/>
<evidence type="ECO:0000313" key="3">
    <source>
        <dbReference type="Proteomes" id="UP001152607"/>
    </source>
</evidence>
<reference evidence="2" key="1">
    <citation type="submission" date="2023-01" db="EMBL/GenBank/DDBJ databases">
        <authorList>
            <person name="Van Ghelder C."/>
            <person name="Rancurel C."/>
        </authorList>
    </citation>
    <scope>NUCLEOTIDE SEQUENCE</scope>
    <source>
        <strain evidence="2">CNCM I-4278</strain>
    </source>
</reference>
<comment type="caution">
    <text evidence="2">The sequence shown here is derived from an EMBL/GenBank/DDBJ whole genome shotgun (WGS) entry which is preliminary data.</text>
</comment>
<gene>
    <name evidence="2" type="ORF">PDIGIT_LOCUS13928</name>
</gene>
<feature type="signal peptide" evidence="1">
    <location>
        <begin position="1"/>
        <end position="19"/>
    </location>
</feature>
<dbReference type="Proteomes" id="UP001152607">
    <property type="component" value="Unassembled WGS sequence"/>
</dbReference>
<keyword evidence="1" id="KW-0732">Signal</keyword>
<dbReference type="EMBL" id="CAOQHR010000011">
    <property type="protein sequence ID" value="CAI6340744.1"/>
    <property type="molecule type" value="Genomic_DNA"/>
</dbReference>
<proteinExistence type="predicted"/>
<evidence type="ECO:0000313" key="2">
    <source>
        <dbReference type="EMBL" id="CAI6340744.1"/>
    </source>
</evidence>
<keyword evidence="3" id="KW-1185">Reference proteome</keyword>
<protein>
    <recommendedName>
        <fullName evidence="4">Hepcidin</fullName>
    </recommendedName>
</protein>
<sequence length="110" mass="11461">MHLTMRLTTLFFLAAAAAAAPTASPDSSLNPADFPNLPEGITVDNLPPGTSPNWPVVLVTTTLERRHLAKRDCACYCGSGSRCCTVCSNGCGGNCTVICGNDPSNTEGSW</sequence>
<organism evidence="2 3">
    <name type="scientific">Periconia digitata</name>
    <dbReference type="NCBI Taxonomy" id="1303443"/>
    <lineage>
        <taxon>Eukaryota</taxon>
        <taxon>Fungi</taxon>
        <taxon>Dikarya</taxon>
        <taxon>Ascomycota</taxon>
        <taxon>Pezizomycotina</taxon>
        <taxon>Dothideomycetes</taxon>
        <taxon>Pleosporomycetidae</taxon>
        <taxon>Pleosporales</taxon>
        <taxon>Massarineae</taxon>
        <taxon>Periconiaceae</taxon>
        <taxon>Periconia</taxon>
    </lineage>
</organism>
<evidence type="ECO:0000256" key="1">
    <source>
        <dbReference type="SAM" id="SignalP"/>
    </source>
</evidence>
<name>A0A9W4XQN8_9PLEO</name>